<feature type="region of interest" description="Disordered" evidence="1">
    <location>
        <begin position="270"/>
        <end position="291"/>
    </location>
</feature>
<feature type="compositionally biased region" description="Basic and acidic residues" evidence="1">
    <location>
        <begin position="275"/>
        <end position="291"/>
    </location>
</feature>
<evidence type="ECO:0000313" key="4">
    <source>
        <dbReference type="Proteomes" id="UP000001542"/>
    </source>
</evidence>
<reference evidence="3" key="2">
    <citation type="journal article" date="2007" name="Science">
        <title>Draft genome sequence of the sexually transmitted pathogen Trichomonas vaginalis.</title>
        <authorList>
            <person name="Carlton J.M."/>
            <person name="Hirt R.P."/>
            <person name="Silva J.C."/>
            <person name="Delcher A.L."/>
            <person name="Schatz M."/>
            <person name="Zhao Q."/>
            <person name="Wortman J.R."/>
            <person name="Bidwell S.L."/>
            <person name="Alsmark U.C.M."/>
            <person name="Besteiro S."/>
            <person name="Sicheritz-Ponten T."/>
            <person name="Noel C.J."/>
            <person name="Dacks J.B."/>
            <person name="Foster P.G."/>
            <person name="Simillion C."/>
            <person name="Van de Peer Y."/>
            <person name="Miranda-Saavedra D."/>
            <person name="Barton G.J."/>
            <person name="Westrop G.D."/>
            <person name="Mueller S."/>
            <person name="Dessi D."/>
            <person name="Fiori P.L."/>
            <person name="Ren Q."/>
            <person name="Paulsen I."/>
            <person name="Zhang H."/>
            <person name="Bastida-Corcuera F.D."/>
            <person name="Simoes-Barbosa A."/>
            <person name="Brown M.T."/>
            <person name="Hayes R.D."/>
            <person name="Mukherjee M."/>
            <person name="Okumura C.Y."/>
            <person name="Schneider R."/>
            <person name="Smith A.J."/>
            <person name="Vanacova S."/>
            <person name="Villalvazo M."/>
            <person name="Haas B.J."/>
            <person name="Pertea M."/>
            <person name="Feldblyum T.V."/>
            <person name="Utterback T.R."/>
            <person name="Shu C.L."/>
            <person name="Osoegawa K."/>
            <person name="de Jong P.J."/>
            <person name="Hrdy I."/>
            <person name="Horvathova L."/>
            <person name="Zubacova Z."/>
            <person name="Dolezal P."/>
            <person name="Malik S.B."/>
            <person name="Logsdon J.M. Jr."/>
            <person name="Henze K."/>
            <person name="Gupta A."/>
            <person name="Wang C.C."/>
            <person name="Dunne R.L."/>
            <person name="Upcroft J.A."/>
            <person name="Upcroft P."/>
            <person name="White O."/>
            <person name="Salzberg S.L."/>
            <person name="Tang P."/>
            <person name="Chiu C.-H."/>
            <person name="Lee Y.-S."/>
            <person name="Embley T.M."/>
            <person name="Coombs G.H."/>
            <person name="Mottram J.C."/>
            <person name="Tachezy J."/>
            <person name="Fraser-Liggett C.M."/>
            <person name="Johnson P.J."/>
        </authorList>
    </citation>
    <scope>NUCLEOTIDE SEQUENCE [LARGE SCALE GENOMIC DNA]</scope>
    <source>
        <strain evidence="3">G3</strain>
    </source>
</reference>
<dbReference type="PANTHER" id="PTHR12661:SF5">
    <property type="entry name" value="SUPPRESSOR OF SWI4 1 HOMOLOG"/>
    <property type="match status" value="1"/>
</dbReference>
<dbReference type="Pfam" id="PF04427">
    <property type="entry name" value="Brix"/>
    <property type="match status" value="1"/>
</dbReference>
<dbReference type="GO" id="GO:0030687">
    <property type="term" value="C:preribosome, large subunit precursor"/>
    <property type="evidence" value="ECO:0000318"/>
    <property type="project" value="GO_Central"/>
</dbReference>
<dbReference type="GO" id="GO:0000463">
    <property type="term" value="P:maturation of LSU-rRNA from tricistronic rRNA transcript (SSU-rRNA, 5.8S rRNA, LSU-rRNA)"/>
    <property type="evidence" value="ECO:0000318"/>
    <property type="project" value="GO_Central"/>
</dbReference>
<dbReference type="RefSeq" id="XP_001321385.1">
    <property type="nucleotide sequence ID" value="XM_001321350.1"/>
</dbReference>
<organism evidence="3 4">
    <name type="scientific">Trichomonas vaginalis (strain ATCC PRA-98 / G3)</name>
    <dbReference type="NCBI Taxonomy" id="412133"/>
    <lineage>
        <taxon>Eukaryota</taxon>
        <taxon>Metamonada</taxon>
        <taxon>Parabasalia</taxon>
        <taxon>Trichomonadida</taxon>
        <taxon>Trichomonadidae</taxon>
        <taxon>Trichomonas</taxon>
    </lineage>
</organism>
<sequence>MSIKQKIISKEHKIIRPPPECMTFVVHTGKVGRFVKDLETDMRIMLAPYTYDKLRVNKKNQIRDFVEAAGDLEATMMFLLRCQQDKLVLSLNRFPHGPTLHFNIKKFATMADVRAGNKDSATINRTHPGEAFPILEGFGDSNEDQTMVSMFQGLFPSFDPLTADLGLMKRAVYISKSADGNISIRHYLVEKTNPREVAMNEAIDKAMSTNLKNYNSMTEYLDEIHKDQPKKDKKISTIKLKELGPRIDIVLDYTELNLFGGMKMQEQIKKRQMKRALEEKAAKEEKEKAKH</sequence>
<dbReference type="Proteomes" id="UP000001542">
    <property type="component" value="Unassembled WGS sequence"/>
</dbReference>
<dbReference type="eggNOG" id="KOG2963">
    <property type="taxonomic scope" value="Eukaryota"/>
</dbReference>
<dbReference type="InParanoid" id="A2EDU6"/>
<dbReference type="SMART" id="SM00879">
    <property type="entry name" value="Brix"/>
    <property type="match status" value="1"/>
</dbReference>
<dbReference type="FunCoup" id="A2EDU6">
    <property type="interactions" value="435"/>
</dbReference>
<accession>A2EDU6</accession>
<dbReference type="STRING" id="5722.A2EDU6"/>
<dbReference type="GO" id="GO:0019843">
    <property type="term" value="F:rRNA binding"/>
    <property type="evidence" value="ECO:0000318"/>
    <property type="project" value="GO_Central"/>
</dbReference>
<dbReference type="KEGG" id="tva:4767078"/>
<dbReference type="InterPro" id="IPR007109">
    <property type="entry name" value="Brix"/>
</dbReference>
<dbReference type="SMR" id="A2EDU6"/>
<dbReference type="PROSITE" id="PS50833">
    <property type="entry name" value="BRIX"/>
    <property type="match status" value="1"/>
</dbReference>
<dbReference type="OrthoDB" id="10261452at2759"/>
<dbReference type="EMBL" id="DS113363">
    <property type="protein sequence ID" value="EAY09162.1"/>
    <property type="molecule type" value="Genomic_DNA"/>
</dbReference>
<name>A2EDU6_TRIV3</name>
<dbReference type="AlphaFoldDB" id="A2EDU6"/>
<dbReference type="VEuPathDB" id="TrichDB:TVAG_363770"/>
<evidence type="ECO:0000256" key="1">
    <source>
        <dbReference type="SAM" id="MobiDB-lite"/>
    </source>
</evidence>
<dbReference type="OMA" id="RRCMLIN"/>
<reference evidence="3" key="1">
    <citation type="submission" date="2006-10" db="EMBL/GenBank/DDBJ databases">
        <authorList>
            <person name="Amadeo P."/>
            <person name="Zhao Q."/>
            <person name="Wortman J."/>
            <person name="Fraser-Liggett C."/>
            <person name="Carlton J."/>
        </authorList>
    </citation>
    <scope>NUCLEOTIDE SEQUENCE</scope>
    <source>
        <strain evidence="3">G3</strain>
    </source>
</reference>
<proteinExistence type="predicted"/>
<evidence type="ECO:0000259" key="2">
    <source>
        <dbReference type="PROSITE" id="PS50833"/>
    </source>
</evidence>
<keyword evidence="4" id="KW-1185">Reference proteome</keyword>
<dbReference type="VEuPathDB" id="TrichDB:TVAGG3_0948550"/>
<protein>
    <submittedName>
        <fullName evidence="3">Brix domain containing protein</fullName>
    </submittedName>
</protein>
<feature type="domain" description="Brix" evidence="2">
    <location>
        <begin position="21"/>
        <end position="260"/>
    </location>
</feature>
<dbReference type="InterPro" id="IPR045112">
    <property type="entry name" value="PPAN-like"/>
</dbReference>
<dbReference type="PANTHER" id="PTHR12661">
    <property type="entry name" value="PETER PAN-RELATED"/>
    <property type="match status" value="1"/>
</dbReference>
<evidence type="ECO:0000313" key="3">
    <source>
        <dbReference type="EMBL" id="EAY09162.1"/>
    </source>
</evidence>
<gene>
    <name evidence="3" type="ORF">TVAG_363770</name>
</gene>